<comment type="caution">
    <text evidence="1">The sequence shown here is derived from an EMBL/GenBank/DDBJ whole genome shotgun (WGS) entry which is preliminary data.</text>
</comment>
<dbReference type="Proteomes" id="UP001057402">
    <property type="component" value="Chromosome 4"/>
</dbReference>
<accession>A0ACB9RCT5</accession>
<evidence type="ECO:0000313" key="1">
    <source>
        <dbReference type="EMBL" id="KAI4376951.1"/>
    </source>
</evidence>
<keyword evidence="2" id="KW-1185">Reference proteome</keyword>
<sequence length="107" mass="11552">MTSLGRTTKTFGSLFLVNTTSTSPMSSYSRTEINATSQSYFFTHSAKAIAVTLRPRGSGVDKIYLYPRAINCSSHMAVKVEGLIPLTDSAANYTPGDISLSTLMLFS</sequence>
<dbReference type="EMBL" id="CM042883">
    <property type="protein sequence ID" value="KAI4376951.1"/>
    <property type="molecule type" value="Genomic_DNA"/>
</dbReference>
<gene>
    <name evidence="1" type="ORF">MLD38_014652</name>
</gene>
<name>A0ACB9RCT5_9MYRT</name>
<reference evidence="2" key="1">
    <citation type="journal article" date="2023" name="Front. Plant Sci.">
        <title>Chromosomal-level genome assembly of Melastoma candidum provides insights into trichome evolution.</title>
        <authorList>
            <person name="Zhong Y."/>
            <person name="Wu W."/>
            <person name="Sun C."/>
            <person name="Zou P."/>
            <person name="Liu Y."/>
            <person name="Dai S."/>
            <person name="Zhou R."/>
        </authorList>
    </citation>
    <scope>NUCLEOTIDE SEQUENCE [LARGE SCALE GENOMIC DNA]</scope>
</reference>
<protein>
    <submittedName>
        <fullName evidence="1">Uncharacterized protein</fullName>
    </submittedName>
</protein>
<proteinExistence type="predicted"/>
<organism evidence="1 2">
    <name type="scientific">Melastoma candidum</name>
    <dbReference type="NCBI Taxonomy" id="119954"/>
    <lineage>
        <taxon>Eukaryota</taxon>
        <taxon>Viridiplantae</taxon>
        <taxon>Streptophyta</taxon>
        <taxon>Embryophyta</taxon>
        <taxon>Tracheophyta</taxon>
        <taxon>Spermatophyta</taxon>
        <taxon>Magnoliopsida</taxon>
        <taxon>eudicotyledons</taxon>
        <taxon>Gunneridae</taxon>
        <taxon>Pentapetalae</taxon>
        <taxon>rosids</taxon>
        <taxon>malvids</taxon>
        <taxon>Myrtales</taxon>
        <taxon>Melastomataceae</taxon>
        <taxon>Melastomatoideae</taxon>
        <taxon>Melastomateae</taxon>
        <taxon>Melastoma</taxon>
    </lineage>
</organism>
<evidence type="ECO:0000313" key="2">
    <source>
        <dbReference type="Proteomes" id="UP001057402"/>
    </source>
</evidence>